<dbReference type="EMBL" id="LSDD01000006">
    <property type="protein sequence ID" value="KXB70087.1"/>
    <property type="molecule type" value="Genomic_DNA"/>
</dbReference>
<keyword evidence="1" id="KW-0812">Transmembrane</keyword>
<proteinExistence type="predicted"/>
<reference evidence="3" key="1">
    <citation type="submission" date="2016-01" db="EMBL/GenBank/DDBJ databases">
        <authorList>
            <person name="Mitreva M."/>
            <person name="Pepin K.H."/>
            <person name="Mihindukulasuriya K.A."/>
            <person name="Fulton R."/>
            <person name="Fronick C."/>
            <person name="O'Laughlin M."/>
            <person name="Miner T."/>
            <person name="Herter B."/>
            <person name="Rosa B.A."/>
            <person name="Cordes M."/>
            <person name="Tomlinson C."/>
            <person name="Wollam A."/>
            <person name="Palsikar V.B."/>
            <person name="Mardis E.R."/>
            <person name="Wilson R.K."/>
        </authorList>
    </citation>
    <scope>NUCLEOTIDE SEQUENCE [LARGE SCALE GENOMIC DNA]</scope>
    <source>
        <strain evidence="3">KA00185</strain>
    </source>
</reference>
<evidence type="ECO:0008006" key="4">
    <source>
        <dbReference type="Google" id="ProtNLM"/>
    </source>
</evidence>
<evidence type="ECO:0000256" key="1">
    <source>
        <dbReference type="SAM" id="Phobius"/>
    </source>
</evidence>
<dbReference type="InterPro" id="IPR009200">
    <property type="entry name" value="DUF1269_membrane"/>
</dbReference>
<comment type="caution">
    <text evidence="2">The sequence shown here is derived from an EMBL/GenBank/DDBJ whole genome shotgun (WGS) entry which is preliminary data.</text>
</comment>
<dbReference type="Proteomes" id="UP000070483">
    <property type="component" value="Unassembled WGS sequence"/>
</dbReference>
<feature type="transmembrane region" description="Helical" evidence="1">
    <location>
        <begin position="74"/>
        <end position="99"/>
    </location>
</feature>
<keyword evidence="1" id="KW-1133">Transmembrane helix</keyword>
<dbReference type="OrthoDB" id="82215at2"/>
<keyword evidence="1" id="KW-0472">Membrane</keyword>
<accession>A0A134AQY4</accession>
<name>A0A134AQY4_9FUSO</name>
<gene>
    <name evidence="2" type="ORF">HMPREF3180_00124</name>
</gene>
<evidence type="ECO:0000313" key="2">
    <source>
        <dbReference type="EMBL" id="KXB70087.1"/>
    </source>
</evidence>
<evidence type="ECO:0000313" key="3">
    <source>
        <dbReference type="Proteomes" id="UP000070483"/>
    </source>
</evidence>
<dbReference type="AlphaFoldDB" id="A0A134AQY4"/>
<sequence>MKGLIIMENNVLLATFKNQLSAFEALADIKEKYVGENYIITQAAVVKKESDKLSFKDGFEVNKNGNIGFLNGGLLGSFIGIIGGPLGVIFGGTIGALIGGSHGEKADKKVAGIFEDVSKHLVNDHYALILLTSESNTSELDNFLNKYETEAILRKDAAVVRKDLELAEEYERKLKTDIEYKELKEKFENKSKEIKNNLNDFSEKVKVNAEAFTEDLTKFVLDLKNKLKK</sequence>
<dbReference type="Pfam" id="PF06897">
    <property type="entry name" value="DUF1269"/>
    <property type="match status" value="1"/>
</dbReference>
<keyword evidence="3" id="KW-1185">Reference proteome</keyword>
<protein>
    <recommendedName>
        <fullName evidence="4">DUF1269 domain-containing protein</fullName>
    </recommendedName>
</protein>
<dbReference type="PATRIC" id="fig|157687.3.peg.126"/>
<organism evidence="2 3">
    <name type="scientific">Leptotrichia wadei</name>
    <dbReference type="NCBI Taxonomy" id="157687"/>
    <lineage>
        <taxon>Bacteria</taxon>
        <taxon>Fusobacteriati</taxon>
        <taxon>Fusobacteriota</taxon>
        <taxon>Fusobacteriia</taxon>
        <taxon>Fusobacteriales</taxon>
        <taxon>Leptotrichiaceae</taxon>
        <taxon>Leptotrichia</taxon>
    </lineage>
</organism>